<reference evidence="1 2" key="1">
    <citation type="submission" date="2020-05" db="EMBL/GenBank/DDBJ databases">
        <title>Parvularcula mediterraneae sp. nov., isolated from polypropylene straw from shallow seawater of the seashore of Laganas in Zakynthos island, Greece.</title>
        <authorList>
            <person name="Szabo I."/>
            <person name="Al-Omari J."/>
            <person name="Rado J."/>
            <person name="Szerdahelyi G.S."/>
        </authorList>
    </citation>
    <scope>NUCLEOTIDE SEQUENCE [LARGE SCALE GENOMIC DNA]</scope>
    <source>
        <strain evidence="1 2">ZS-1/3</strain>
    </source>
</reference>
<comment type="caution">
    <text evidence="1">The sequence shown here is derived from an EMBL/GenBank/DDBJ whole genome shotgun (WGS) entry which is preliminary data.</text>
</comment>
<dbReference type="SFLD" id="SFLDS00005">
    <property type="entry name" value="Isoprenoid_Synthase_Type_I"/>
    <property type="match status" value="1"/>
</dbReference>
<dbReference type="InterPro" id="IPR002060">
    <property type="entry name" value="Squ/phyt_synthse"/>
</dbReference>
<evidence type="ECO:0000313" key="2">
    <source>
        <dbReference type="Proteomes" id="UP000536835"/>
    </source>
</evidence>
<dbReference type="AlphaFoldDB" id="A0A7Y3W4P8"/>
<dbReference type="Pfam" id="PF00494">
    <property type="entry name" value="SQS_PSY"/>
    <property type="match status" value="1"/>
</dbReference>
<dbReference type="PANTHER" id="PTHR31480">
    <property type="entry name" value="BIFUNCTIONAL LYCOPENE CYCLASE/PHYTOENE SYNTHASE"/>
    <property type="match status" value="1"/>
</dbReference>
<name>A0A7Y3W4P8_9PROT</name>
<dbReference type="EC" id="2.5.1.21" evidence="1"/>
<keyword evidence="1" id="KW-0808">Transferase</keyword>
<keyword evidence="2" id="KW-1185">Reference proteome</keyword>
<dbReference type="NCBIfam" id="TIGR03464">
    <property type="entry name" value="HpnC"/>
    <property type="match status" value="1"/>
</dbReference>
<dbReference type="GO" id="GO:0051996">
    <property type="term" value="F:squalene synthase [NAD(P)H] activity"/>
    <property type="evidence" value="ECO:0007669"/>
    <property type="project" value="UniProtKB-EC"/>
</dbReference>
<gene>
    <name evidence="1" type="primary">hpnC</name>
    <name evidence="1" type="ORF">HK107_05120</name>
</gene>
<evidence type="ECO:0000313" key="1">
    <source>
        <dbReference type="EMBL" id="NNU15698.1"/>
    </source>
</evidence>
<dbReference type="Proteomes" id="UP000536835">
    <property type="component" value="Unassembled WGS sequence"/>
</dbReference>
<accession>A0A7Y3W4P8</accession>
<dbReference type="InterPro" id="IPR017827">
    <property type="entry name" value="HSQ_synthase_HpnC"/>
</dbReference>
<dbReference type="RefSeq" id="WP_173197342.1">
    <property type="nucleotide sequence ID" value="NZ_JABFCX010000002.1"/>
</dbReference>
<organism evidence="1 2">
    <name type="scientific">Parvularcula mediterranea</name>
    <dbReference type="NCBI Taxonomy" id="2732508"/>
    <lineage>
        <taxon>Bacteria</taxon>
        <taxon>Pseudomonadati</taxon>
        <taxon>Pseudomonadota</taxon>
        <taxon>Alphaproteobacteria</taxon>
        <taxon>Parvularculales</taxon>
        <taxon>Parvularculaceae</taxon>
        <taxon>Parvularcula</taxon>
    </lineage>
</organism>
<protein>
    <submittedName>
        <fullName evidence="1">Squalene synthase HpnC</fullName>
        <ecNumber evidence="1">2.5.1.21</ecNumber>
    </submittedName>
</protein>
<dbReference type="EMBL" id="JABFCX010000002">
    <property type="protein sequence ID" value="NNU15698.1"/>
    <property type="molecule type" value="Genomic_DNA"/>
</dbReference>
<proteinExistence type="predicted"/>
<dbReference type="Gene3D" id="1.10.600.10">
    <property type="entry name" value="Farnesyl Diphosphate Synthase"/>
    <property type="match status" value="1"/>
</dbReference>
<dbReference type="GO" id="GO:0004311">
    <property type="term" value="F:geranylgeranyl diphosphate synthase activity"/>
    <property type="evidence" value="ECO:0007669"/>
    <property type="project" value="InterPro"/>
</dbReference>
<dbReference type="InterPro" id="IPR008949">
    <property type="entry name" value="Isoprenoid_synthase_dom_sf"/>
</dbReference>
<dbReference type="SUPFAM" id="SSF48576">
    <property type="entry name" value="Terpenoid synthases"/>
    <property type="match status" value="1"/>
</dbReference>
<sequence length="287" mass="31341">MPEIFRDEDIEAASGKGADDENFPVGSFLIAPPLRPHVKAYYDFARGADDIGDDPDLLAEEKVRRLKAYRAVLHGEGEGLSKPSALRASLLEAGVPLERGSDLLVAFEQDCRKDRYASLDELLGYCRYSANPVGQFLLDLHGEDRALFGASDALCTSLQILNHLQDLKEDFREIGRSYLPADWLAEEDAVVEDVTASKASPGLRRVIDRLLEVCSELNQQAEELVSGLKSRRLAAESAVILKLAKRLRVKLAEADPIAGRVALSKADFLKAGAAGFVQGVILPRRAA</sequence>
<dbReference type="SFLD" id="SFLDG01018">
    <property type="entry name" value="Squalene/Phytoene_Synthase_Lik"/>
    <property type="match status" value="1"/>
</dbReference>